<keyword evidence="5 10" id="KW-0997">Cell inner membrane</keyword>
<evidence type="ECO:0000259" key="11">
    <source>
        <dbReference type="PROSITE" id="PS52015"/>
    </source>
</evidence>
<protein>
    <recommendedName>
        <fullName evidence="10">Protein TonB</fullName>
    </recommendedName>
</protein>
<dbReference type="InterPro" id="IPR051045">
    <property type="entry name" value="TonB-dependent_transducer"/>
</dbReference>
<keyword evidence="3 10" id="KW-0813">Transport</keyword>
<dbReference type="SUPFAM" id="SSF74653">
    <property type="entry name" value="TolA/TonB C-terminal domain"/>
    <property type="match status" value="1"/>
</dbReference>
<evidence type="ECO:0000256" key="4">
    <source>
        <dbReference type="ARBA" id="ARBA00022475"/>
    </source>
</evidence>
<dbReference type="GO" id="GO:0015891">
    <property type="term" value="P:siderophore transport"/>
    <property type="evidence" value="ECO:0007669"/>
    <property type="project" value="InterPro"/>
</dbReference>
<keyword evidence="4 10" id="KW-1003">Cell membrane</keyword>
<dbReference type="InterPro" id="IPR003538">
    <property type="entry name" value="TonB"/>
</dbReference>
<dbReference type="GO" id="GO:0005886">
    <property type="term" value="C:plasma membrane"/>
    <property type="evidence" value="ECO:0007669"/>
    <property type="project" value="UniProtKB-SubCell"/>
</dbReference>
<comment type="function">
    <text evidence="10">Interacts with outer membrane receptor proteins that carry out high-affinity binding and energy dependent uptake into the periplasmic space of specific substrates. It could act to transduce energy from the cytoplasmic membrane to specific energy-requiring processes in the outer membrane, resulting in the release into the periplasm of ligands bound by these outer membrane proteins.</text>
</comment>
<dbReference type="GO" id="GO:0015031">
    <property type="term" value="P:protein transport"/>
    <property type="evidence" value="ECO:0007669"/>
    <property type="project" value="UniProtKB-UniRule"/>
</dbReference>
<name>A0A2A5B325_9GAMM</name>
<evidence type="ECO:0000256" key="6">
    <source>
        <dbReference type="ARBA" id="ARBA00022692"/>
    </source>
</evidence>
<dbReference type="Proteomes" id="UP000218327">
    <property type="component" value="Unassembled WGS sequence"/>
</dbReference>
<dbReference type="NCBIfam" id="TIGR01352">
    <property type="entry name" value="tonB_Cterm"/>
    <property type="match status" value="1"/>
</dbReference>
<evidence type="ECO:0000256" key="7">
    <source>
        <dbReference type="ARBA" id="ARBA00022927"/>
    </source>
</evidence>
<evidence type="ECO:0000313" key="12">
    <source>
        <dbReference type="EMBL" id="PCJ25741.1"/>
    </source>
</evidence>
<evidence type="ECO:0000256" key="2">
    <source>
        <dbReference type="ARBA" id="ARBA00006555"/>
    </source>
</evidence>
<organism evidence="12 13">
    <name type="scientific">SAR86 cluster bacterium</name>
    <dbReference type="NCBI Taxonomy" id="2030880"/>
    <lineage>
        <taxon>Bacteria</taxon>
        <taxon>Pseudomonadati</taxon>
        <taxon>Pseudomonadota</taxon>
        <taxon>Gammaproteobacteria</taxon>
        <taxon>SAR86 cluster</taxon>
    </lineage>
</organism>
<evidence type="ECO:0000256" key="9">
    <source>
        <dbReference type="ARBA" id="ARBA00023136"/>
    </source>
</evidence>
<sequence length="207" mass="23284">MQAIPYRLFKYNSVVLTAALITFLLFYFMQFLISSEEGRLRIVNVIKVVDATVPEFKDILFIDEPKPEPVIQDKPLEEDNLPRNPDSVFGLNINPGFIPVPAVEPPLIGLTLSNNIMVPLIRTMASYPNRALQNGIEGFVELSFTVNKLGNVEDPVVINAQPPGTFERSALRAIRKWKYSPAVEEGEPVPSYDVRQRIVFQIDPSSL</sequence>
<dbReference type="GO" id="GO:0055085">
    <property type="term" value="P:transmembrane transport"/>
    <property type="evidence" value="ECO:0007669"/>
    <property type="project" value="InterPro"/>
</dbReference>
<comment type="similarity">
    <text evidence="2 10">Belongs to the TonB family.</text>
</comment>
<dbReference type="PANTHER" id="PTHR33446">
    <property type="entry name" value="PROTEIN TONB-RELATED"/>
    <property type="match status" value="1"/>
</dbReference>
<dbReference type="PANTHER" id="PTHR33446:SF14">
    <property type="entry name" value="PROTEIN TONB"/>
    <property type="match status" value="1"/>
</dbReference>
<keyword evidence="7 10" id="KW-0653">Protein transport</keyword>
<dbReference type="GO" id="GO:0030288">
    <property type="term" value="C:outer membrane-bounded periplasmic space"/>
    <property type="evidence" value="ECO:0007669"/>
    <property type="project" value="InterPro"/>
</dbReference>
<keyword evidence="9 10" id="KW-0472">Membrane</keyword>
<evidence type="ECO:0000256" key="3">
    <source>
        <dbReference type="ARBA" id="ARBA00022448"/>
    </source>
</evidence>
<comment type="subcellular location">
    <subcellularLocation>
        <location evidence="1 10">Cell inner membrane</location>
        <topology evidence="1 10">Single-pass membrane protein</topology>
        <orientation evidence="1 10">Periplasmic side</orientation>
    </subcellularLocation>
</comment>
<dbReference type="InterPro" id="IPR037682">
    <property type="entry name" value="TonB_C"/>
</dbReference>
<dbReference type="Gene3D" id="3.30.1150.10">
    <property type="match status" value="1"/>
</dbReference>
<keyword evidence="6 10" id="KW-0812">Transmembrane</keyword>
<evidence type="ECO:0000256" key="10">
    <source>
        <dbReference type="RuleBase" id="RU362123"/>
    </source>
</evidence>
<evidence type="ECO:0000256" key="8">
    <source>
        <dbReference type="ARBA" id="ARBA00022989"/>
    </source>
</evidence>
<gene>
    <name evidence="12" type="ORF">COA96_06860</name>
</gene>
<comment type="caution">
    <text evidence="12">The sequence shown here is derived from an EMBL/GenBank/DDBJ whole genome shotgun (WGS) entry which is preliminary data.</text>
</comment>
<proteinExistence type="inferred from homology"/>
<dbReference type="PROSITE" id="PS52015">
    <property type="entry name" value="TONB_CTD"/>
    <property type="match status" value="1"/>
</dbReference>
<evidence type="ECO:0000256" key="5">
    <source>
        <dbReference type="ARBA" id="ARBA00022519"/>
    </source>
</evidence>
<dbReference type="Pfam" id="PF03544">
    <property type="entry name" value="TonB_C"/>
    <property type="match status" value="1"/>
</dbReference>
<keyword evidence="8 10" id="KW-1133">Transmembrane helix</keyword>
<accession>A0A2A5B325</accession>
<dbReference type="AlphaFoldDB" id="A0A2A5B325"/>
<feature type="transmembrane region" description="Helical" evidence="10">
    <location>
        <begin position="12"/>
        <end position="33"/>
    </location>
</feature>
<dbReference type="EMBL" id="NVVJ01000015">
    <property type="protein sequence ID" value="PCJ25741.1"/>
    <property type="molecule type" value="Genomic_DNA"/>
</dbReference>
<evidence type="ECO:0000313" key="13">
    <source>
        <dbReference type="Proteomes" id="UP000218327"/>
    </source>
</evidence>
<keyword evidence="10" id="KW-0735">Signal-anchor</keyword>
<feature type="domain" description="TonB C-terminal" evidence="11">
    <location>
        <begin position="112"/>
        <end position="207"/>
    </location>
</feature>
<evidence type="ECO:0000256" key="1">
    <source>
        <dbReference type="ARBA" id="ARBA00004383"/>
    </source>
</evidence>
<dbReference type="InterPro" id="IPR006260">
    <property type="entry name" value="TonB/TolA_C"/>
</dbReference>
<dbReference type="GO" id="GO:0031992">
    <property type="term" value="F:energy transducer activity"/>
    <property type="evidence" value="ECO:0007669"/>
    <property type="project" value="InterPro"/>
</dbReference>
<dbReference type="PRINTS" id="PR01374">
    <property type="entry name" value="TONBPROTEIN"/>
</dbReference>
<reference evidence="13" key="1">
    <citation type="submission" date="2017-08" db="EMBL/GenBank/DDBJ databases">
        <title>A dynamic microbial community with high functional redundancy inhabits the cold, oxic subseafloor aquifer.</title>
        <authorList>
            <person name="Tully B.J."/>
            <person name="Wheat C.G."/>
            <person name="Glazer B.T."/>
            <person name="Huber J.A."/>
        </authorList>
    </citation>
    <scope>NUCLEOTIDE SEQUENCE [LARGE SCALE GENOMIC DNA]</scope>
</reference>